<dbReference type="AlphaFoldDB" id="A0A8D8IFL6"/>
<dbReference type="EMBL" id="HBUE01351287">
    <property type="protein sequence ID" value="CAG6603440.1"/>
    <property type="molecule type" value="Transcribed_RNA"/>
</dbReference>
<dbReference type="EMBL" id="HBUE01244183">
    <property type="protein sequence ID" value="CAG6551142.1"/>
    <property type="molecule type" value="Transcribed_RNA"/>
</dbReference>
<accession>A0A8D8IFL6</accession>
<dbReference type="EMBL" id="HBUE01351285">
    <property type="protein sequence ID" value="CAG6603436.1"/>
    <property type="molecule type" value="Transcribed_RNA"/>
</dbReference>
<sequence>MQPHCHFRCRQTASIRPHRPRKQNELFPIYYRESPPLLRPRTGRTVPTVPVAAAAVATTFAAQCTVAALRLALKGLTSSSIIITVVVVNGEREISFETTIRAPARVKSLPRTIIP</sequence>
<name>A0A8D8IFL6_CULPI</name>
<organism evidence="1">
    <name type="scientific">Culex pipiens</name>
    <name type="common">House mosquito</name>
    <dbReference type="NCBI Taxonomy" id="7175"/>
    <lineage>
        <taxon>Eukaryota</taxon>
        <taxon>Metazoa</taxon>
        <taxon>Ecdysozoa</taxon>
        <taxon>Arthropoda</taxon>
        <taxon>Hexapoda</taxon>
        <taxon>Insecta</taxon>
        <taxon>Pterygota</taxon>
        <taxon>Neoptera</taxon>
        <taxon>Endopterygota</taxon>
        <taxon>Diptera</taxon>
        <taxon>Nematocera</taxon>
        <taxon>Culicoidea</taxon>
        <taxon>Culicidae</taxon>
        <taxon>Culicinae</taxon>
        <taxon>Culicini</taxon>
        <taxon>Culex</taxon>
        <taxon>Culex</taxon>
    </lineage>
</organism>
<reference evidence="1" key="1">
    <citation type="submission" date="2021-05" db="EMBL/GenBank/DDBJ databases">
        <authorList>
            <person name="Alioto T."/>
            <person name="Alioto T."/>
            <person name="Gomez Garrido J."/>
        </authorList>
    </citation>
    <scope>NUCLEOTIDE SEQUENCE</scope>
</reference>
<protein>
    <submittedName>
        <fullName evidence="1">(northern house mosquito) hypothetical protein</fullName>
    </submittedName>
</protein>
<dbReference type="EMBL" id="HBUE01244185">
    <property type="protein sequence ID" value="CAG6551146.1"/>
    <property type="molecule type" value="Transcribed_RNA"/>
</dbReference>
<evidence type="ECO:0000313" key="1">
    <source>
        <dbReference type="EMBL" id="CAG6551146.1"/>
    </source>
</evidence>
<proteinExistence type="predicted"/>